<evidence type="ECO:0000313" key="7">
    <source>
        <dbReference type="EMBL" id="CAL1240500.1"/>
    </source>
</evidence>
<comment type="function">
    <text evidence="1 6">May protect the nitrogenase Fe-Mo protein from oxidative damage.</text>
</comment>
<evidence type="ECO:0000256" key="3">
    <source>
        <dbReference type="ARBA" id="ARBA00011284"/>
    </source>
</evidence>
<proteinExistence type="inferred from homology"/>
<organism evidence="7 8">
    <name type="scientific">Candidatus Methylocalor cossyra</name>
    <dbReference type="NCBI Taxonomy" id="3108543"/>
    <lineage>
        <taxon>Bacteria</taxon>
        <taxon>Pseudomonadati</taxon>
        <taxon>Pseudomonadota</taxon>
        <taxon>Gammaproteobacteria</taxon>
        <taxon>Methylococcales</taxon>
        <taxon>Methylococcaceae</taxon>
        <taxon>Candidatus Methylocalor</taxon>
    </lineage>
</organism>
<sequence length="125" mass="14479">MIRARRLSKGHDTMHPLLQSLERFSAAEEFLDFFGIAYRPEVVHVNRLHILKRFNQYLARTPIPEDLDETAAWNACKEHLTRAYQDFVTSNAAQEKVFKVFQEQEGKSISLESLKTSLATRKRSG</sequence>
<dbReference type="HAMAP" id="MF_00529">
    <property type="entry name" value="NifW"/>
    <property type="match status" value="1"/>
</dbReference>
<evidence type="ECO:0000256" key="4">
    <source>
        <dbReference type="ARBA" id="ARBA00016274"/>
    </source>
</evidence>
<name>A0ABM9NIQ2_9GAMM</name>
<dbReference type="Pfam" id="PF03206">
    <property type="entry name" value="NifW"/>
    <property type="match status" value="1"/>
</dbReference>
<evidence type="ECO:0000256" key="2">
    <source>
        <dbReference type="ARBA" id="ARBA00008351"/>
    </source>
</evidence>
<evidence type="ECO:0000313" key="8">
    <source>
        <dbReference type="Proteomes" id="UP001497493"/>
    </source>
</evidence>
<keyword evidence="5 6" id="KW-0535">Nitrogen fixation</keyword>
<gene>
    <name evidence="6 7" type="primary">nifW</name>
    <name evidence="7" type="ORF">MECH1_V1_1724</name>
</gene>
<comment type="similarity">
    <text evidence="2 6">Belongs to the NifW family.</text>
</comment>
<dbReference type="InterPro" id="IPR004893">
    <property type="entry name" value="NifW"/>
</dbReference>
<comment type="subunit">
    <text evidence="3 6">Homotrimer; associates with NifD.</text>
</comment>
<accession>A0ABM9NIQ2</accession>
<reference evidence="7 8" key="1">
    <citation type="submission" date="2024-04" db="EMBL/GenBank/DDBJ databases">
        <authorList>
            <person name="Cremers G."/>
        </authorList>
    </citation>
    <scope>NUCLEOTIDE SEQUENCE [LARGE SCALE GENOMIC DNA]</scope>
    <source>
        <strain evidence="7">MeCH1-AG</strain>
    </source>
</reference>
<evidence type="ECO:0000256" key="1">
    <source>
        <dbReference type="ARBA" id="ARBA00002247"/>
    </source>
</evidence>
<keyword evidence="8" id="KW-1185">Reference proteome</keyword>
<evidence type="ECO:0000256" key="5">
    <source>
        <dbReference type="ARBA" id="ARBA00023231"/>
    </source>
</evidence>
<evidence type="ECO:0000256" key="6">
    <source>
        <dbReference type="HAMAP-Rule" id="MF_00529"/>
    </source>
</evidence>
<dbReference type="Proteomes" id="UP001497493">
    <property type="component" value="Chromosome"/>
</dbReference>
<dbReference type="PIRSF" id="PIRSF005790">
    <property type="entry name" value="NifW"/>
    <property type="match status" value="1"/>
</dbReference>
<dbReference type="EMBL" id="OZ026884">
    <property type="protein sequence ID" value="CAL1240500.1"/>
    <property type="molecule type" value="Genomic_DNA"/>
</dbReference>
<protein>
    <recommendedName>
        <fullName evidence="4 6">Nitrogenase-stabilizing/protective protein NifW</fullName>
    </recommendedName>
</protein>